<dbReference type="GO" id="GO:0006355">
    <property type="term" value="P:regulation of DNA-templated transcription"/>
    <property type="evidence" value="ECO:0007669"/>
    <property type="project" value="InterPro"/>
</dbReference>
<evidence type="ECO:0000259" key="11">
    <source>
        <dbReference type="PROSITE" id="PS51755"/>
    </source>
</evidence>
<sequence length="229" mass="25220">MTRVLLVDDDQELSAMLKEYLAQEGFEATPVADGETGVAEALSGRYAIAVLDVMMPRLNGVEALRRIRQESRLPVLMLTARGDDVDRIVGLELGADDYVPKPCSPRELVARLRAILRRTDTTDGAAANGDALVVGPLHLWPARREARWADTPLALTSTEFSLLEVLVSHAGQVVSKATLSEKALGRPLARFDRSVDVHVSSLRHKLAPRDDGRSWIQTVRGQGYQFVRE</sequence>
<comment type="caution">
    <text evidence="12">The sequence shown here is derived from an EMBL/GenBank/DDBJ whole genome shotgun (WGS) entry which is preliminary data.</text>
</comment>
<dbReference type="SUPFAM" id="SSF46894">
    <property type="entry name" value="C-terminal effector domain of the bipartite response regulators"/>
    <property type="match status" value="1"/>
</dbReference>
<dbReference type="SMART" id="SM00862">
    <property type="entry name" value="Trans_reg_C"/>
    <property type="match status" value="1"/>
</dbReference>
<evidence type="ECO:0000313" key="12">
    <source>
        <dbReference type="EMBL" id="MBT0963519.1"/>
    </source>
</evidence>
<reference evidence="13" key="1">
    <citation type="journal article" date="2022" name="ISME J.">
        <title>Genetic and phylogenetic analysis of dissimilatory iodate-reducing bacteria identifies potential niches across the world's oceans.</title>
        <authorList>
            <person name="Reyes-Umana V."/>
            <person name="Henning Z."/>
            <person name="Lee K."/>
            <person name="Barnum T.P."/>
            <person name="Coates J.D."/>
        </authorList>
    </citation>
    <scope>NUCLEOTIDE SEQUENCE [LARGE SCALE GENOMIC DNA]</scope>
    <source>
        <strain evidence="13">IR12</strain>
    </source>
</reference>
<protein>
    <submittedName>
        <fullName evidence="12">Response regulator transcription factor</fullName>
    </submittedName>
</protein>
<dbReference type="CDD" id="cd17623">
    <property type="entry name" value="REC_OmpR_CpxR"/>
    <property type="match status" value="1"/>
</dbReference>
<feature type="modified residue" description="4-aspartylphosphate" evidence="8">
    <location>
        <position position="52"/>
    </location>
</feature>
<name>A0A944H9R9_DENI1</name>
<evidence type="ECO:0000256" key="8">
    <source>
        <dbReference type="PROSITE-ProRule" id="PRU00169"/>
    </source>
</evidence>
<dbReference type="AlphaFoldDB" id="A0A944H9R9"/>
<dbReference type="SUPFAM" id="SSF52172">
    <property type="entry name" value="CheY-like"/>
    <property type="match status" value="1"/>
</dbReference>
<keyword evidence="13" id="KW-1185">Reference proteome</keyword>
<dbReference type="PROSITE" id="PS51755">
    <property type="entry name" value="OMPR_PHOB"/>
    <property type="match status" value="1"/>
</dbReference>
<dbReference type="PANTHER" id="PTHR48111">
    <property type="entry name" value="REGULATOR OF RPOS"/>
    <property type="match status" value="1"/>
</dbReference>
<dbReference type="InterPro" id="IPR039420">
    <property type="entry name" value="WalR-like"/>
</dbReference>
<evidence type="ECO:0000256" key="1">
    <source>
        <dbReference type="ARBA" id="ARBA00004496"/>
    </source>
</evidence>
<keyword evidence="3 8" id="KW-0597">Phosphoprotein</keyword>
<dbReference type="CDD" id="cd00383">
    <property type="entry name" value="trans_reg_C"/>
    <property type="match status" value="1"/>
</dbReference>
<dbReference type="Gene3D" id="6.10.250.690">
    <property type="match status" value="1"/>
</dbReference>
<evidence type="ECO:0000256" key="2">
    <source>
        <dbReference type="ARBA" id="ARBA00022490"/>
    </source>
</evidence>
<feature type="domain" description="Response regulatory" evidence="10">
    <location>
        <begin position="3"/>
        <end position="116"/>
    </location>
</feature>
<dbReference type="RefSeq" id="WP_214363447.1">
    <property type="nucleotide sequence ID" value="NZ_JAEKFT010000031.1"/>
</dbReference>
<organism evidence="12 13">
    <name type="scientific">Denitromonas iodatirespirans</name>
    <dbReference type="NCBI Taxonomy" id="2795389"/>
    <lineage>
        <taxon>Bacteria</taxon>
        <taxon>Pseudomonadati</taxon>
        <taxon>Pseudomonadota</taxon>
        <taxon>Betaproteobacteria</taxon>
        <taxon>Rhodocyclales</taxon>
        <taxon>Zoogloeaceae</taxon>
        <taxon>Denitromonas</taxon>
    </lineage>
</organism>
<feature type="DNA-binding region" description="OmpR/PhoB-type" evidence="9">
    <location>
        <begin position="129"/>
        <end position="228"/>
    </location>
</feature>
<evidence type="ECO:0000259" key="10">
    <source>
        <dbReference type="PROSITE" id="PS50110"/>
    </source>
</evidence>
<dbReference type="Gene3D" id="1.10.10.10">
    <property type="entry name" value="Winged helix-like DNA-binding domain superfamily/Winged helix DNA-binding domain"/>
    <property type="match status" value="1"/>
</dbReference>
<dbReference type="GO" id="GO:0032993">
    <property type="term" value="C:protein-DNA complex"/>
    <property type="evidence" value="ECO:0007669"/>
    <property type="project" value="TreeGrafter"/>
</dbReference>
<evidence type="ECO:0000256" key="3">
    <source>
        <dbReference type="ARBA" id="ARBA00022553"/>
    </source>
</evidence>
<keyword evidence="4" id="KW-0902">Two-component regulatory system</keyword>
<evidence type="ECO:0000313" key="13">
    <source>
        <dbReference type="Proteomes" id="UP000694660"/>
    </source>
</evidence>
<comment type="subcellular location">
    <subcellularLocation>
        <location evidence="1">Cytoplasm</location>
    </subcellularLocation>
</comment>
<dbReference type="Pfam" id="PF00486">
    <property type="entry name" value="Trans_reg_C"/>
    <property type="match status" value="1"/>
</dbReference>
<dbReference type="InterPro" id="IPR001867">
    <property type="entry name" value="OmpR/PhoB-type_DNA-bd"/>
</dbReference>
<dbReference type="InterPro" id="IPR036388">
    <property type="entry name" value="WH-like_DNA-bd_sf"/>
</dbReference>
<dbReference type="InterPro" id="IPR011006">
    <property type="entry name" value="CheY-like_superfamily"/>
</dbReference>
<accession>A0A944H9R9</accession>
<dbReference type="InterPro" id="IPR001789">
    <property type="entry name" value="Sig_transdc_resp-reg_receiver"/>
</dbReference>
<evidence type="ECO:0000256" key="7">
    <source>
        <dbReference type="ARBA" id="ARBA00023163"/>
    </source>
</evidence>
<gene>
    <name evidence="12" type="ORF">I8J34_20220</name>
</gene>
<keyword evidence="5" id="KW-0805">Transcription regulation</keyword>
<keyword evidence="2" id="KW-0963">Cytoplasm</keyword>
<dbReference type="GO" id="GO:0005829">
    <property type="term" value="C:cytosol"/>
    <property type="evidence" value="ECO:0007669"/>
    <property type="project" value="TreeGrafter"/>
</dbReference>
<dbReference type="SMART" id="SM00448">
    <property type="entry name" value="REC"/>
    <property type="match status" value="1"/>
</dbReference>
<dbReference type="PANTHER" id="PTHR48111:SF39">
    <property type="entry name" value="TRANSCRIPTIONAL REGULATORY PROTEIN CPXR"/>
    <property type="match status" value="1"/>
</dbReference>
<dbReference type="Gene3D" id="3.40.50.2300">
    <property type="match status" value="1"/>
</dbReference>
<keyword evidence="6 9" id="KW-0238">DNA-binding</keyword>
<dbReference type="GO" id="GO:0000156">
    <property type="term" value="F:phosphorelay response regulator activity"/>
    <property type="evidence" value="ECO:0007669"/>
    <property type="project" value="TreeGrafter"/>
</dbReference>
<proteinExistence type="predicted"/>
<evidence type="ECO:0000256" key="5">
    <source>
        <dbReference type="ARBA" id="ARBA00023015"/>
    </source>
</evidence>
<dbReference type="FunFam" id="3.40.50.2300:FF:000001">
    <property type="entry name" value="DNA-binding response regulator PhoB"/>
    <property type="match status" value="1"/>
</dbReference>
<dbReference type="Pfam" id="PF00072">
    <property type="entry name" value="Response_reg"/>
    <property type="match status" value="1"/>
</dbReference>
<evidence type="ECO:0000256" key="6">
    <source>
        <dbReference type="ARBA" id="ARBA00023125"/>
    </source>
</evidence>
<evidence type="ECO:0000256" key="4">
    <source>
        <dbReference type="ARBA" id="ARBA00023012"/>
    </source>
</evidence>
<dbReference type="Proteomes" id="UP000694660">
    <property type="component" value="Unassembled WGS sequence"/>
</dbReference>
<dbReference type="GO" id="GO:0000976">
    <property type="term" value="F:transcription cis-regulatory region binding"/>
    <property type="evidence" value="ECO:0007669"/>
    <property type="project" value="TreeGrafter"/>
</dbReference>
<dbReference type="EMBL" id="JAEKFT010000031">
    <property type="protein sequence ID" value="MBT0963519.1"/>
    <property type="molecule type" value="Genomic_DNA"/>
</dbReference>
<dbReference type="InterPro" id="IPR058124">
    <property type="entry name" value="CpxR-like_REC"/>
</dbReference>
<keyword evidence="7" id="KW-0804">Transcription</keyword>
<dbReference type="PROSITE" id="PS50110">
    <property type="entry name" value="RESPONSE_REGULATORY"/>
    <property type="match status" value="1"/>
</dbReference>
<feature type="domain" description="OmpR/PhoB-type" evidence="11">
    <location>
        <begin position="129"/>
        <end position="228"/>
    </location>
</feature>
<dbReference type="InterPro" id="IPR016032">
    <property type="entry name" value="Sig_transdc_resp-reg_C-effctor"/>
</dbReference>
<evidence type="ECO:0000256" key="9">
    <source>
        <dbReference type="PROSITE-ProRule" id="PRU01091"/>
    </source>
</evidence>